<evidence type="ECO:0000313" key="2">
    <source>
        <dbReference type="EMBL" id="MBB5801085.1"/>
    </source>
</evidence>
<evidence type="ECO:0000256" key="1">
    <source>
        <dbReference type="SAM" id="MobiDB-lite"/>
    </source>
</evidence>
<organism evidence="2 3">
    <name type="scientific">Saccharothrix ecbatanensis</name>
    <dbReference type="NCBI Taxonomy" id="1105145"/>
    <lineage>
        <taxon>Bacteria</taxon>
        <taxon>Bacillati</taxon>
        <taxon>Actinomycetota</taxon>
        <taxon>Actinomycetes</taxon>
        <taxon>Pseudonocardiales</taxon>
        <taxon>Pseudonocardiaceae</taxon>
        <taxon>Saccharothrix</taxon>
    </lineage>
</organism>
<dbReference type="EMBL" id="JACHMO010000001">
    <property type="protein sequence ID" value="MBB5801085.1"/>
    <property type="molecule type" value="Genomic_DNA"/>
</dbReference>
<comment type="caution">
    <text evidence="2">The sequence shown here is derived from an EMBL/GenBank/DDBJ whole genome shotgun (WGS) entry which is preliminary data.</text>
</comment>
<reference evidence="2 3" key="1">
    <citation type="submission" date="2020-08" db="EMBL/GenBank/DDBJ databases">
        <title>Sequencing the genomes of 1000 actinobacteria strains.</title>
        <authorList>
            <person name="Klenk H.-P."/>
        </authorList>
    </citation>
    <scope>NUCLEOTIDE SEQUENCE [LARGE SCALE GENOMIC DNA]</scope>
    <source>
        <strain evidence="2 3">DSM 45486</strain>
    </source>
</reference>
<dbReference type="RefSeq" id="WP_184916452.1">
    <property type="nucleotide sequence ID" value="NZ_JACHMO010000001.1"/>
</dbReference>
<dbReference type="AlphaFoldDB" id="A0A7W9LYP6"/>
<feature type="compositionally biased region" description="Basic and acidic residues" evidence="1">
    <location>
        <begin position="15"/>
        <end position="24"/>
    </location>
</feature>
<keyword evidence="3" id="KW-1185">Reference proteome</keyword>
<evidence type="ECO:0000313" key="3">
    <source>
        <dbReference type="Proteomes" id="UP000552097"/>
    </source>
</evidence>
<proteinExistence type="predicted"/>
<protein>
    <submittedName>
        <fullName evidence="2">Uncharacterized protein</fullName>
    </submittedName>
</protein>
<accession>A0A7W9LYP6</accession>
<sequence length="54" mass="6056">MPLKHCLRAYQQSEPTKRIDRKSAQQCREERSVAGGEPWTGVAQLAFKDGDLAP</sequence>
<dbReference type="Proteomes" id="UP000552097">
    <property type="component" value="Unassembled WGS sequence"/>
</dbReference>
<feature type="region of interest" description="Disordered" evidence="1">
    <location>
        <begin position="1"/>
        <end position="24"/>
    </location>
</feature>
<name>A0A7W9LYP6_9PSEU</name>
<gene>
    <name evidence="2" type="ORF">F4560_000853</name>
</gene>